<sequence length="305" mass="34324">MKTQSTPNSVKRLLRERRGFGVTFLIPSASQRPWSPPVGYQCVYESYFHDDTKLWFPIPRLVTAYARRRDAAISQFLNGSWRIAVALMVMAAENDVSLSVRTFEELTSVSSLEDGLLSIKMRPSYNVIGGHPNKTLDWQRSYFFVKCDDSAFEDPPDDDYRVLWNTLLGRTLSLSPNHPTSREYPEEFLANSRAIARLSIFFYISFAGDWDSSYLPSVNKTKRCISLFTGEEQEKINAARKMKGLPDLSAMMAGELGLSHAEPLVPSKELATDDATLASSDHRESSLGVVAAAPKKKKSKKRTHD</sequence>
<dbReference type="OrthoDB" id="1113395at2759"/>
<gene>
    <name evidence="2" type="ORF">Bca52824_048402</name>
</gene>
<organism evidence="2 3">
    <name type="scientific">Brassica carinata</name>
    <name type="common">Ethiopian mustard</name>
    <name type="synonym">Abyssinian cabbage</name>
    <dbReference type="NCBI Taxonomy" id="52824"/>
    <lineage>
        <taxon>Eukaryota</taxon>
        <taxon>Viridiplantae</taxon>
        <taxon>Streptophyta</taxon>
        <taxon>Embryophyta</taxon>
        <taxon>Tracheophyta</taxon>
        <taxon>Spermatophyta</taxon>
        <taxon>Magnoliopsida</taxon>
        <taxon>eudicotyledons</taxon>
        <taxon>Gunneridae</taxon>
        <taxon>Pentapetalae</taxon>
        <taxon>rosids</taxon>
        <taxon>malvids</taxon>
        <taxon>Brassicales</taxon>
        <taxon>Brassicaceae</taxon>
        <taxon>Brassiceae</taxon>
        <taxon>Brassica</taxon>
    </lineage>
</organism>
<accession>A0A8X7RKW2</accession>
<evidence type="ECO:0000313" key="2">
    <source>
        <dbReference type="EMBL" id="KAG2288798.1"/>
    </source>
</evidence>
<evidence type="ECO:0000256" key="1">
    <source>
        <dbReference type="SAM" id="MobiDB-lite"/>
    </source>
</evidence>
<keyword evidence="3" id="KW-1185">Reference proteome</keyword>
<reference evidence="2 3" key="1">
    <citation type="submission" date="2020-02" db="EMBL/GenBank/DDBJ databases">
        <authorList>
            <person name="Ma Q."/>
            <person name="Huang Y."/>
            <person name="Song X."/>
            <person name="Pei D."/>
        </authorList>
    </citation>
    <scope>NUCLEOTIDE SEQUENCE [LARGE SCALE GENOMIC DNA]</scope>
    <source>
        <strain evidence="2">Sxm20200214</strain>
        <tissue evidence="2">Leaf</tissue>
    </source>
</reference>
<evidence type="ECO:0000313" key="3">
    <source>
        <dbReference type="Proteomes" id="UP000886595"/>
    </source>
</evidence>
<dbReference type="AlphaFoldDB" id="A0A8X7RKW2"/>
<name>A0A8X7RKW2_BRACI</name>
<protein>
    <submittedName>
        <fullName evidence="2">Uncharacterized protein</fullName>
    </submittedName>
</protein>
<feature type="compositionally biased region" description="Basic residues" evidence="1">
    <location>
        <begin position="294"/>
        <end position="305"/>
    </location>
</feature>
<dbReference type="Proteomes" id="UP000886595">
    <property type="component" value="Unassembled WGS sequence"/>
</dbReference>
<dbReference type="EMBL" id="JAAMPC010000010">
    <property type="protein sequence ID" value="KAG2288798.1"/>
    <property type="molecule type" value="Genomic_DNA"/>
</dbReference>
<proteinExistence type="predicted"/>
<feature type="region of interest" description="Disordered" evidence="1">
    <location>
        <begin position="272"/>
        <end position="305"/>
    </location>
</feature>
<comment type="caution">
    <text evidence="2">The sequence shown here is derived from an EMBL/GenBank/DDBJ whole genome shotgun (WGS) entry which is preliminary data.</text>
</comment>